<evidence type="ECO:0000256" key="1">
    <source>
        <dbReference type="ARBA" id="ARBA00022598"/>
    </source>
</evidence>
<dbReference type="Gene3D" id="3.30.590.10">
    <property type="entry name" value="Glutamine synthetase/guanido kinase, catalytic domain"/>
    <property type="match status" value="1"/>
</dbReference>
<sequence>MIKNNNTSGLNAQFIRVVWCDNANIIRGKAVHVDSVENQKVSVGISRGQQGVPVMYDGVVAESGLDPVGEITLRGDMSTLTPLPYAPGHFRVMGDMFQDGKVWGNCPRGFLKKMIKTLEENGLKVKASFENEFYLLKQEMTLNDRNSKNNNRPSYQPGDFTPFASTQSMDLNYPVIMNIVESLIAQNITVEQYYPESGPGQQEITVGYSDALQAADNQVIFRETVKATAPQHGLIASFLPKIFPDKAGSGCHLHLSLWKDDKNILQNQDTEYGIGETAQAFIAGILHHLPALMAITTPIPRSYRRIRPHMWSGAFQSWGFNNREAAVRVIQEENGKIKHFELKTVDASSNPYLAMGAVIAAGLHGIQEKMRLEEPVQNDPAALSPEERDEKGIIPLPGNLEDAIDALGKDKTISDAMGPELSRSYLAVKKTEHEDLQAMHSQKEVELLLEKY</sequence>
<dbReference type="InterPro" id="IPR008146">
    <property type="entry name" value="Gln_synth_cat_dom"/>
</dbReference>
<gene>
    <name evidence="8" type="primary">glnA1</name>
    <name evidence="8" type="ORF">BRM9_1422</name>
</gene>
<dbReference type="InterPro" id="IPR036651">
    <property type="entry name" value="Gln_synt_N_sf"/>
</dbReference>
<dbReference type="SMART" id="SM01230">
    <property type="entry name" value="Gln-synt_C"/>
    <property type="match status" value="1"/>
</dbReference>
<keyword evidence="2" id="KW-0547">Nucleotide-binding</keyword>
<name>A0A089ZBQ6_METFO</name>
<protein>
    <submittedName>
        <fullName evidence="8">Glutamine synthetase GlnA1</fullName>
    </submittedName>
</protein>
<feature type="domain" description="GS beta-grasp" evidence="6">
    <location>
        <begin position="10"/>
        <end position="101"/>
    </location>
</feature>
<dbReference type="PANTHER" id="PTHR43785">
    <property type="entry name" value="GAMMA-GLUTAMYLPUTRESCINE SYNTHETASE"/>
    <property type="match status" value="1"/>
</dbReference>
<dbReference type="SUPFAM" id="SSF55931">
    <property type="entry name" value="Glutamine synthetase/guanido kinase"/>
    <property type="match status" value="1"/>
</dbReference>
<dbReference type="OrthoDB" id="36124at2157"/>
<dbReference type="GeneID" id="24792584"/>
<dbReference type="AlphaFoldDB" id="A0A089ZBQ6"/>
<dbReference type="GO" id="GO:0004356">
    <property type="term" value="F:glutamine synthetase activity"/>
    <property type="evidence" value="ECO:0007669"/>
    <property type="project" value="InterPro"/>
</dbReference>
<evidence type="ECO:0000259" key="7">
    <source>
        <dbReference type="PROSITE" id="PS51987"/>
    </source>
</evidence>
<evidence type="ECO:0000256" key="3">
    <source>
        <dbReference type="ARBA" id="ARBA00022840"/>
    </source>
</evidence>
<dbReference type="KEGG" id="mfc:BRM9_1422"/>
<proteinExistence type="inferred from homology"/>
<reference evidence="8 9" key="1">
    <citation type="submission" date="2013-12" db="EMBL/GenBank/DDBJ databases">
        <title>The complete genome sequence of Methanobacterium sp. BRM9.</title>
        <authorList>
            <consortium name="Pastoral Greenhouse Gas Research Consortium"/>
            <person name="Kelly W.J."/>
            <person name="Leahy S.C."/>
            <person name="Perry R."/>
            <person name="Li D."/>
            <person name="Altermann E."/>
            <person name="Lambie S.C."/>
            <person name="Attwood G.T."/>
        </authorList>
    </citation>
    <scope>NUCLEOTIDE SEQUENCE [LARGE SCALE GENOMIC DNA]</scope>
    <source>
        <strain evidence="8 9">BRM9</strain>
    </source>
</reference>
<dbReference type="PANTHER" id="PTHR43785:SF2">
    <property type="entry name" value="TYPE-1 GLUTAMINE SYNTHETASE 1"/>
    <property type="match status" value="1"/>
</dbReference>
<evidence type="ECO:0000256" key="2">
    <source>
        <dbReference type="ARBA" id="ARBA00022741"/>
    </source>
</evidence>
<dbReference type="InterPro" id="IPR008147">
    <property type="entry name" value="Gln_synt_N"/>
</dbReference>
<accession>A0A089ZBQ6</accession>
<evidence type="ECO:0000313" key="9">
    <source>
        <dbReference type="Proteomes" id="UP000029661"/>
    </source>
</evidence>
<dbReference type="Gene3D" id="3.10.20.70">
    <property type="entry name" value="Glutamine synthetase, N-terminal domain"/>
    <property type="match status" value="1"/>
</dbReference>
<evidence type="ECO:0000256" key="5">
    <source>
        <dbReference type="RuleBase" id="RU000384"/>
    </source>
</evidence>
<dbReference type="PROSITE" id="PS51987">
    <property type="entry name" value="GS_CATALYTIC"/>
    <property type="match status" value="1"/>
</dbReference>
<dbReference type="STRING" id="2162.BRM9_1422"/>
<dbReference type="Proteomes" id="UP000029661">
    <property type="component" value="Chromosome"/>
</dbReference>
<organism evidence="8 9">
    <name type="scientific">Methanobacterium formicicum</name>
    <dbReference type="NCBI Taxonomy" id="2162"/>
    <lineage>
        <taxon>Archaea</taxon>
        <taxon>Methanobacteriati</taxon>
        <taxon>Methanobacteriota</taxon>
        <taxon>Methanomada group</taxon>
        <taxon>Methanobacteria</taxon>
        <taxon>Methanobacteriales</taxon>
        <taxon>Methanobacteriaceae</taxon>
        <taxon>Methanobacterium</taxon>
    </lineage>
</organism>
<keyword evidence="3" id="KW-0067">ATP-binding</keyword>
<evidence type="ECO:0000256" key="4">
    <source>
        <dbReference type="PROSITE-ProRule" id="PRU01330"/>
    </source>
</evidence>
<dbReference type="RefSeq" id="WP_048085274.1">
    <property type="nucleotide sequence ID" value="NZ_CP006933.1"/>
</dbReference>
<dbReference type="InterPro" id="IPR014746">
    <property type="entry name" value="Gln_synth/guanido_kin_cat_dom"/>
</dbReference>
<keyword evidence="1" id="KW-0436">Ligase</keyword>
<feature type="domain" description="GS catalytic" evidence="7">
    <location>
        <begin position="107"/>
        <end position="452"/>
    </location>
</feature>
<dbReference type="EMBL" id="CP006933">
    <property type="protein sequence ID" value="AIS32236.1"/>
    <property type="molecule type" value="Genomic_DNA"/>
</dbReference>
<comment type="similarity">
    <text evidence="4 5">Belongs to the glutamine synthetase family.</text>
</comment>
<evidence type="ECO:0000313" key="8">
    <source>
        <dbReference type="EMBL" id="AIS32236.1"/>
    </source>
</evidence>
<dbReference type="PROSITE" id="PS51986">
    <property type="entry name" value="GS_BETA_GRASP"/>
    <property type="match status" value="1"/>
</dbReference>
<dbReference type="GO" id="GO:0006542">
    <property type="term" value="P:glutamine biosynthetic process"/>
    <property type="evidence" value="ECO:0007669"/>
    <property type="project" value="InterPro"/>
</dbReference>
<dbReference type="Pfam" id="PF00120">
    <property type="entry name" value="Gln-synt_C"/>
    <property type="match status" value="1"/>
</dbReference>
<dbReference type="GO" id="GO:0005524">
    <property type="term" value="F:ATP binding"/>
    <property type="evidence" value="ECO:0007669"/>
    <property type="project" value="UniProtKB-KW"/>
</dbReference>
<evidence type="ECO:0000259" key="6">
    <source>
        <dbReference type="PROSITE" id="PS51986"/>
    </source>
</evidence>